<accession>A0AB34L2I0</accession>
<evidence type="ECO:0000256" key="1">
    <source>
        <dbReference type="SAM" id="MobiDB-lite"/>
    </source>
</evidence>
<gene>
    <name evidence="2" type="ORF">WHR41_00383</name>
</gene>
<dbReference type="GeneID" id="96001827"/>
<proteinExistence type="predicted"/>
<name>A0AB34L2I0_9PEZI</name>
<organism evidence="2 3">
    <name type="scientific">Cladosporium halotolerans</name>
    <dbReference type="NCBI Taxonomy" id="1052096"/>
    <lineage>
        <taxon>Eukaryota</taxon>
        <taxon>Fungi</taxon>
        <taxon>Dikarya</taxon>
        <taxon>Ascomycota</taxon>
        <taxon>Pezizomycotina</taxon>
        <taxon>Dothideomycetes</taxon>
        <taxon>Dothideomycetidae</taxon>
        <taxon>Cladosporiales</taxon>
        <taxon>Cladosporiaceae</taxon>
        <taxon>Cladosporium</taxon>
    </lineage>
</organism>
<evidence type="ECO:0000313" key="2">
    <source>
        <dbReference type="EMBL" id="KAL1591195.1"/>
    </source>
</evidence>
<dbReference type="AlphaFoldDB" id="A0AB34L2I0"/>
<protein>
    <submittedName>
        <fullName evidence="2">Uncharacterized protein</fullName>
    </submittedName>
</protein>
<feature type="compositionally biased region" description="Polar residues" evidence="1">
    <location>
        <begin position="27"/>
        <end position="45"/>
    </location>
</feature>
<feature type="region of interest" description="Disordered" evidence="1">
    <location>
        <begin position="63"/>
        <end position="163"/>
    </location>
</feature>
<keyword evidence="3" id="KW-1185">Reference proteome</keyword>
<reference evidence="2 3" key="1">
    <citation type="journal article" date="2020" name="Microbiol. Resour. Announc.">
        <title>Draft Genome Sequence of a Cladosporium Species Isolated from the Mesophotic Ascidian Didemnum maculosum.</title>
        <authorList>
            <person name="Gioti A."/>
            <person name="Siaperas R."/>
            <person name="Nikolaivits E."/>
            <person name="Le Goff G."/>
            <person name="Ouazzani J."/>
            <person name="Kotoulas G."/>
            <person name="Topakas E."/>
        </authorList>
    </citation>
    <scope>NUCLEOTIDE SEQUENCE [LARGE SCALE GENOMIC DNA]</scope>
    <source>
        <strain evidence="2 3">TM138-S3</strain>
    </source>
</reference>
<dbReference type="Proteomes" id="UP000803884">
    <property type="component" value="Unassembled WGS sequence"/>
</dbReference>
<comment type="caution">
    <text evidence="2">The sequence shown here is derived from an EMBL/GenBank/DDBJ whole genome shotgun (WGS) entry which is preliminary data.</text>
</comment>
<feature type="region of interest" description="Disordered" evidence="1">
    <location>
        <begin position="24"/>
        <end position="47"/>
    </location>
</feature>
<dbReference type="RefSeq" id="XP_069234300.1">
    <property type="nucleotide sequence ID" value="XM_069368989.1"/>
</dbReference>
<sequence>MSGGKRPESSIAQSFAADLDSMFGLSTEGSLGSSDLSQALQEQKQTLTSKAAELEELEAKLKATEERLAKSRNASPARQANVGAHRLPPSQQPADPTQKSGHPLAQKPSYPPDRPPTARADTQALMSGMPGHMPPPTPQEYNSGNNEYVVVDKNASGYGQSVR</sequence>
<dbReference type="EMBL" id="JAAQHG020000001">
    <property type="protein sequence ID" value="KAL1591195.1"/>
    <property type="molecule type" value="Genomic_DNA"/>
</dbReference>
<evidence type="ECO:0000313" key="3">
    <source>
        <dbReference type="Proteomes" id="UP000803884"/>
    </source>
</evidence>